<accession>A0ABN9MLI0</accession>
<reference evidence="1" key="1">
    <citation type="submission" date="2023-07" db="EMBL/GenBank/DDBJ databases">
        <authorList>
            <person name="Stuckert A."/>
        </authorList>
    </citation>
    <scope>NUCLEOTIDE SEQUENCE</scope>
</reference>
<proteinExistence type="predicted"/>
<comment type="caution">
    <text evidence="1">The sequence shown here is derived from an EMBL/GenBank/DDBJ whole genome shotgun (WGS) entry which is preliminary data.</text>
</comment>
<protein>
    <submittedName>
        <fullName evidence="1">Uncharacterized protein</fullName>
    </submittedName>
</protein>
<name>A0ABN9MLI0_9NEOB</name>
<sequence>MHKHFGRVRVEEQMDSGSIFELEATGSGESLDVQFEGQGRVNCYSEAVDFGDRGKCDFIYFDRIRKKTCLELKEDHANKSPNARTHARSKTSVKIHARNNPSARIHAKSRAAAQIHARTLASLYSNARAPVVIKEILATLALILASPKENIIKRTALQENREAITTMLKP</sequence>
<organism evidence="1 2">
    <name type="scientific">Ranitomeya imitator</name>
    <name type="common">mimic poison frog</name>
    <dbReference type="NCBI Taxonomy" id="111125"/>
    <lineage>
        <taxon>Eukaryota</taxon>
        <taxon>Metazoa</taxon>
        <taxon>Chordata</taxon>
        <taxon>Craniata</taxon>
        <taxon>Vertebrata</taxon>
        <taxon>Euteleostomi</taxon>
        <taxon>Amphibia</taxon>
        <taxon>Batrachia</taxon>
        <taxon>Anura</taxon>
        <taxon>Neobatrachia</taxon>
        <taxon>Hyloidea</taxon>
        <taxon>Dendrobatidae</taxon>
        <taxon>Dendrobatinae</taxon>
        <taxon>Ranitomeya</taxon>
    </lineage>
</organism>
<evidence type="ECO:0000313" key="2">
    <source>
        <dbReference type="Proteomes" id="UP001176940"/>
    </source>
</evidence>
<gene>
    <name evidence="1" type="ORF">RIMI_LOCUS22291563</name>
</gene>
<dbReference type="EMBL" id="CAUEEQ010078388">
    <property type="protein sequence ID" value="CAJ0967580.1"/>
    <property type="molecule type" value="Genomic_DNA"/>
</dbReference>
<keyword evidence="2" id="KW-1185">Reference proteome</keyword>
<dbReference type="Proteomes" id="UP001176940">
    <property type="component" value="Unassembled WGS sequence"/>
</dbReference>
<evidence type="ECO:0000313" key="1">
    <source>
        <dbReference type="EMBL" id="CAJ0967580.1"/>
    </source>
</evidence>